<organism evidence="8 9">
    <name type="scientific">Achlya hypogyna</name>
    <name type="common">Oomycete</name>
    <name type="synonym">Protoachlya hypogyna</name>
    <dbReference type="NCBI Taxonomy" id="1202772"/>
    <lineage>
        <taxon>Eukaryota</taxon>
        <taxon>Sar</taxon>
        <taxon>Stramenopiles</taxon>
        <taxon>Oomycota</taxon>
        <taxon>Saprolegniomycetes</taxon>
        <taxon>Saprolegniales</taxon>
        <taxon>Achlyaceae</taxon>
        <taxon>Achlya</taxon>
    </lineage>
</organism>
<feature type="transmembrane region" description="Helical" evidence="6">
    <location>
        <begin position="381"/>
        <end position="401"/>
    </location>
</feature>
<evidence type="ECO:0000256" key="3">
    <source>
        <dbReference type="ARBA" id="ARBA00022989"/>
    </source>
</evidence>
<dbReference type="InterPro" id="IPR008521">
    <property type="entry name" value="Mg_trans_NIPA"/>
</dbReference>
<accession>A0A1V9Z9L8</accession>
<evidence type="ECO:0000256" key="1">
    <source>
        <dbReference type="ARBA" id="ARBA00004141"/>
    </source>
</evidence>
<evidence type="ECO:0000313" key="8">
    <source>
        <dbReference type="EMBL" id="OQR94550.1"/>
    </source>
</evidence>
<feature type="signal peptide" evidence="7">
    <location>
        <begin position="1"/>
        <end position="22"/>
    </location>
</feature>
<sequence>MDAARKSLLVATVLFMGVLTSATECPNSCGTPSGLGFCKYIDFPSCRLDDSWDTQDLDAATAFVALMEPTNTSRFIDDEGRFMGLENVVPTKHAFLLNTTNECHILLRRIKCGLHFPVCEIGSEYSRMCYKSCRDTVKNKCPALIGICDHEDQTLFQTDNKCFQVSYSGPAVGMWIAGFSISLVFSILNSVGINLQKYSLTQNEKLGLKKGSFQQPMWVLGLVFVCLGSILDFVAFGMAPQTLLAPLAALSLVWNMLIAPFFHKEKVTRRNLVATAIIFVGVTITVIFAGHSTPTYDLEDLILLYQTPVMYIYITCVSLFLITMFAATRYIETNHVYEDGFFHIVCYGGIAGTFGGQSVLLAKSTVELLKSAIWGDGAYAFSHPTTYAIISGLVICLLCQISFLNGGLKRFDALVVIPVYQSFWILMSVLGGIMYFEEYISMSNTEKIMFTAGGTITISGIIYLLQDSHGAGPGVGGKYLELANAATPSDAWNADDSDEEVHQQQLDDDLEDQHGSPTNRQTQVSPTDVLFDDDLALSSPVKKLPSKRDEFI</sequence>
<keyword evidence="2 6" id="KW-0812">Transmembrane</keyword>
<dbReference type="OrthoDB" id="165382at2759"/>
<feature type="region of interest" description="Disordered" evidence="5">
    <location>
        <begin position="491"/>
        <end position="530"/>
    </location>
</feature>
<protein>
    <submittedName>
        <fullName evidence="8">Uncharacterized protein</fullName>
    </submittedName>
</protein>
<proteinExistence type="predicted"/>
<comment type="subcellular location">
    <subcellularLocation>
        <location evidence="1">Membrane</location>
        <topology evidence="1">Multi-pass membrane protein</topology>
    </subcellularLocation>
</comment>
<evidence type="ECO:0000256" key="2">
    <source>
        <dbReference type="ARBA" id="ARBA00022692"/>
    </source>
</evidence>
<keyword evidence="9" id="KW-1185">Reference proteome</keyword>
<keyword evidence="4 6" id="KW-0472">Membrane</keyword>
<feature type="transmembrane region" description="Helical" evidence="6">
    <location>
        <begin position="243"/>
        <end position="262"/>
    </location>
</feature>
<reference evidence="8 9" key="1">
    <citation type="journal article" date="2014" name="Genome Biol. Evol.">
        <title>The secreted proteins of Achlya hypogyna and Thraustotheca clavata identify the ancestral oomycete secretome and reveal gene acquisitions by horizontal gene transfer.</title>
        <authorList>
            <person name="Misner I."/>
            <person name="Blouin N."/>
            <person name="Leonard G."/>
            <person name="Richards T.A."/>
            <person name="Lane C.E."/>
        </authorList>
    </citation>
    <scope>NUCLEOTIDE SEQUENCE [LARGE SCALE GENOMIC DNA]</scope>
    <source>
        <strain evidence="8 9">ATCC 48635</strain>
    </source>
</reference>
<dbReference type="Pfam" id="PF05653">
    <property type="entry name" value="Mg_trans_NIPA"/>
    <property type="match status" value="1"/>
</dbReference>
<dbReference type="GO" id="GO:0015095">
    <property type="term" value="F:magnesium ion transmembrane transporter activity"/>
    <property type="evidence" value="ECO:0007669"/>
    <property type="project" value="InterPro"/>
</dbReference>
<name>A0A1V9Z9L8_ACHHY</name>
<dbReference type="Proteomes" id="UP000243579">
    <property type="component" value="Unassembled WGS sequence"/>
</dbReference>
<dbReference type="PANTHER" id="PTHR12570:SF9">
    <property type="entry name" value="MAGNESIUM TRANSPORTER NIPA8-RELATED"/>
    <property type="match status" value="1"/>
</dbReference>
<feature type="transmembrane region" description="Helical" evidence="6">
    <location>
        <begin position="340"/>
        <end position="361"/>
    </location>
</feature>
<feature type="transmembrane region" description="Helical" evidence="6">
    <location>
        <begin position="310"/>
        <end position="328"/>
    </location>
</feature>
<evidence type="ECO:0000313" key="9">
    <source>
        <dbReference type="Proteomes" id="UP000243579"/>
    </source>
</evidence>
<feature type="transmembrane region" description="Helical" evidence="6">
    <location>
        <begin position="172"/>
        <end position="195"/>
    </location>
</feature>
<dbReference type="EMBL" id="JNBR01000360">
    <property type="protein sequence ID" value="OQR94550.1"/>
    <property type="molecule type" value="Genomic_DNA"/>
</dbReference>
<evidence type="ECO:0000256" key="4">
    <source>
        <dbReference type="ARBA" id="ARBA00023136"/>
    </source>
</evidence>
<evidence type="ECO:0000256" key="5">
    <source>
        <dbReference type="SAM" id="MobiDB-lite"/>
    </source>
</evidence>
<dbReference type="InterPro" id="IPR037185">
    <property type="entry name" value="EmrE-like"/>
</dbReference>
<dbReference type="PANTHER" id="PTHR12570">
    <property type="match status" value="1"/>
</dbReference>
<dbReference type="GO" id="GO:0016020">
    <property type="term" value="C:membrane"/>
    <property type="evidence" value="ECO:0007669"/>
    <property type="project" value="UniProtKB-SubCell"/>
</dbReference>
<dbReference type="AlphaFoldDB" id="A0A1V9Z9L8"/>
<evidence type="ECO:0000256" key="6">
    <source>
        <dbReference type="SAM" id="Phobius"/>
    </source>
</evidence>
<keyword evidence="7" id="KW-0732">Signal</keyword>
<comment type="caution">
    <text evidence="8">The sequence shown here is derived from an EMBL/GenBank/DDBJ whole genome shotgun (WGS) entry which is preliminary data.</text>
</comment>
<dbReference type="SUPFAM" id="SSF103481">
    <property type="entry name" value="Multidrug resistance efflux transporter EmrE"/>
    <property type="match status" value="1"/>
</dbReference>
<evidence type="ECO:0000256" key="7">
    <source>
        <dbReference type="SAM" id="SignalP"/>
    </source>
</evidence>
<keyword evidence="3 6" id="KW-1133">Transmembrane helix</keyword>
<gene>
    <name evidence="8" type="ORF">ACHHYP_01131</name>
</gene>
<feature type="transmembrane region" description="Helical" evidence="6">
    <location>
        <begin position="216"/>
        <end position="237"/>
    </location>
</feature>
<feature type="transmembrane region" description="Helical" evidence="6">
    <location>
        <begin position="271"/>
        <end position="290"/>
    </location>
</feature>
<feature type="chain" id="PRO_5010723435" evidence="7">
    <location>
        <begin position="23"/>
        <end position="552"/>
    </location>
</feature>
<feature type="transmembrane region" description="Helical" evidence="6">
    <location>
        <begin position="448"/>
        <end position="465"/>
    </location>
</feature>
<feature type="compositionally biased region" description="Polar residues" evidence="5">
    <location>
        <begin position="515"/>
        <end position="526"/>
    </location>
</feature>
<feature type="transmembrane region" description="Helical" evidence="6">
    <location>
        <begin position="413"/>
        <end position="436"/>
    </location>
</feature>